<accession>A0A163KBG6</accession>
<dbReference type="GO" id="GO:0070086">
    <property type="term" value="P:ubiquitin-dependent endocytosis"/>
    <property type="evidence" value="ECO:0007669"/>
    <property type="project" value="TreeGrafter"/>
</dbReference>
<sequence length="433" mass="49063">MPVPFFSGNHQLSIELAEPVVILRGHEVDAATGVIRGEVELVLSKPIQASSVVVKLIGKSHMLWPEGLGPRSSKLYHEKTIHEQNIILHCLPEDGDHTLPAGLHRWPFEFLLPNRLVETIEDELAKTYYYVSSTVHRVGRGSVNLRCRRQVLLLRALSWSDQVLTTHSLSNPSILVERRLPQCDATIFIEKSMASSGTQFPITVVLAPHQKHVHLESLSVLLTEKRVYQLPEFDVKRGELHDYKLPFCGARNLADASMSSFAPPNEIDLTNLRRSLTTKNAHIPLTATPFQYNFVFTLPNCIHLNHTTTYNEMHFTHSLKIDIELSYPQEIDSIVGAKRGNLRTTVHLDTPITILDCRLKDDYATLPSYEASQHDSAVDSNDMDQDPAKQPTGFFMCPCYLEYKKKCKQLTRPEWMIVRQNIITPPPAYSTKC</sequence>
<dbReference type="AlphaFoldDB" id="A0A163KBG6"/>
<name>A0A163KBG6_ABSGL</name>
<dbReference type="STRING" id="4829.A0A163KBG6"/>
<dbReference type="EMBL" id="LT554473">
    <property type="protein sequence ID" value="SAM05853.1"/>
    <property type="molecule type" value="Genomic_DNA"/>
</dbReference>
<dbReference type="InterPro" id="IPR014756">
    <property type="entry name" value="Ig_E-set"/>
</dbReference>
<dbReference type="InterPro" id="IPR011021">
    <property type="entry name" value="Arrestin-like_N"/>
</dbReference>
<dbReference type="InterPro" id="IPR050357">
    <property type="entry name" value="Arrestin_domain-protein"/>
</dbReference>
<proteinExistence type="predicted"/>
<dbReference type="GO" id="GO:0030674">
    <property type="term" value="F:protein-macromolecule adaptor activity"/>
    <property type="evidence" value="ECO:0007669"/>
    <property type="project" value="TreeGrafter"/>
</dbReference>
<dbReference type="GO" id="GO:0005829">
    <property type="term" value="C:cytosol"/>
    <property type="evidence" value="ECO:0007669"/>
    <property type="project" value="TreeGrafter"/>
</dbReference>
<organism evidence="2">
    <name type="scientific">Absidia glauca</name>
    <name type="common">Pin mould</name>
    <dbReference type="NCBI Taxonomy" id="4829"/>
    <lineage>
        <taxon>Eukaryota</taxon>
        <taxon>Fungi</taxon>
        <taxon>Fungi incertae sedis</taxon>
        <taxon>Mucoromycota</taxon>
        <taxon>Mucoromycotina</taxon>
        <taxon>Mucoromycetes</taxon>
        <taxon>Mucorales</taxon>
        <taxon>Cunninghamellaceae</taxon>
        <taxon>Absidia</taxon>
    </lineage>
</organism>
<dbReference type="InterPro" id="IPR014752">
    <property type="entry name" value="Arrestin-like_C"/>
</dbReference>
<feature type="domain" description="Arrestin-like N-terminal" evidence="1">
    <location>
        <begin position="26"/>
        <end position="152"/>
    </location>
</feature>
<dbReference type="InParanoid" id="A0A163KBG6"/>
<dbReference type="GO" id="GO:0031625">
    <property type="term" value="F:ubiquitin protein ligase binding"/>
    <property type="evidence" value="ECO:0007669"/>
    <property type="project" value="TreeGrafter"/>
</dbReference>
<dbReference type="OrthoDB" id="2333384at2759"/>
<evidence type="ECO:0000259" key="1">
    <source>
        <dbReference type="Pfam" id="PF00339"/>
    </source>
</evidence>
<evidence type="ECO:0000313" key="3">
    <source>
        <dbReference type="Proteomes" id="UP000078561"/>
    </source>
</evidence>
<gene>
    <name evidence="2" type="primary">ABSGL_11728.1 scaffold 12318</name>
</gene>
<dbReference type="GO" id="GO:0005886">
    <property type="term" value="C:plasma membrane"/>
    <property type="evidence" value="ECO:0007669"/>
    <property type="project" value="TreeGrafter"/>
</dbReference>
<dbReference type="Proteomes" id="UP000078561">
    <property type="component" value="Unassembled WGS sequence"/>
</dbReference>
<dbReference type="Gene3D" id="2.60.40.640">
    <property type="match status" value="1"/>
</dbReference>
<reference evidence="2" key="1">
    <citation type="submission" date="2016-04" db="EMBL/GenBank/DDBJ databases">
        <authorList>
            <person name="Evans L.H."/>
            <person name="Alamgir A."/>
            <person name="Owens N."/>
            <person name="Weber N.D."/>
            <person name="Virtaneva K."/>
            <person name="Barbian K."/>
            <person name="Babar A."/>
            <person name="Rosenke K."/>
        </authorList>
    </citation>
    <scope>NUCLEOTIDE SEQUENCE [LARGE SCALE GENOMIC DNA]</scope>
    <source>
        <strain evidence="2">CBS 101.48</strain>
    </source>
</reference>
<protein>
    <recommendedName>
        <fullName evidence="1">Arrestin-like N-terminal domain-containing protein</fullName>
    </recommendedName>
</protein>
<dbReference type="OMA" id="ARTHIRL"/>
<dbReference type="PANTHER" id="PTHR11188:SF17">
    <property type="entry name" value="FI21816P1"/>
    <property type="match status" value="1"/>
</dbReference>
<dbReference type="Pfam" id="PF00339">
    <property type="entry name" value="Arrestin_N"/>
    <property type="match status" value="1"/>
</dbReference>
<dbReference type="PANTHER" id="PTHR11188">
    <property type="entry name" value="ARRESTIN DOMAIN CONTAINING PROTEIN"/>
    <property type="match status" value="1"/>
</dbReference>
<keyword evidence="3" id="KW-1185">Reference proteome</keyword>
<evidence type="ECO:0000313" key="2">
    <source>
        <dbReference type="EMBL" id="SAM05853.1"/>
    </source>
</evidence>
<dbReference type="SUPFAM" id="SSF81296">
    <property type="entry name" value="E set domains"/>
    <property type="match status" value="1"/>
</dbReference>